<keyword evidence="1" id="KW-0175">Coiled coil</keyword>
<dbReference type="Proteomes" id="UP000037109">
    <property type="component" value="Unassembled WGS sequence"/>
</dbReference>
<sequence length="222" mass="25682">MSTPTKATEKIMAFIEEYKSKVNQLNEKIAATSQEMDDMKMEARFIREKELPEASVKRVLEGETAHEAKLAKKLEKLEADILAKQEELLILNKALQQFKLQSAEGLKQFHQLFIDERKIATDKAYSKMMNAKRAYVETMKAESELLHQYQAIDVQMQEIELEAGLRKDIYNILPLNVAPIQGHLNRHNGVYLALPNEDVQKIIRKQLIDLSYLEKFKHNKAL</sequence>
<dbReference type="RefSeq" id="WP_053436250.1">
    <property type="nucleotide sequence ID" value="NZ_LGUF01000007.1"/>
</dbReference>
<evidence type="ECO:0000313" key="3">
    <source>
        <dbReference type="Proteomes" id="UP000037109"/>
    </source>
</evidence>
<feature type="coiled-coil region" evidence="1">
    <location>
        <begin position="15"/>
        <end position="94"/>
    </location>
</feature>
<organism evidence="2 3">
    <name type="scientific">Sporosarcina globispora</name>
    <name type="common">Bacillus globisporus</name>
    <dbReference type="NCBI Taxonomy" id="1459"/>
    <lineage>
        <taxon>Bacteria</taxon>
        <taxon>Bacillati</taxon>
        <taxon>Bacillota</taxon>
        <taxon>Bacilli</taxon>
        <taxon>Bacillales</taxon>
        <taxon>Caryophanaceae</taxon>
        <taxon>Sporosarcina</taxon>
    </lineage>
</organism>
<name>A0A0M0GGF1_SPOGL</name>
<comment type="caution">
    <text evidence="2">The sequence shown here is derived from an EMBL/GenBank/DDBJ whole genome shotgun (WGS) entry which is preliminary data.</text>
</comment>
<dbReference type="EMBL" id="LGUF01000007">
    <property type="protein sequence ID" value="KON88868.1"/>
    <property type="molecule type" value="Genomic_DNA"/>
</dbReference>
<gene>
    <name evidence="2" type="ORF">AF332_20070</name>
</gene>
<dbReference type="PATRIC" id="fig|1459.3.peg.4426"/>
<dbReference type="AlphaFoldDB" id="A0A0M0GGF1"/>
<accession>A0A0M0GGF1</accession>
<reference evidence="3" key="1">
    <citation type="submission" date="2015-07" db="EMBL/GenBank/DDBJ databases">
        <title>Fjat-10036 dsm4.</title>
        <authorList>
            <person name="Liu B."/>
            <person name="Wang J."/>
            <person name="Zhu Y."/>
            <person name="Liu G."/>
            <person name="Chen Q."/>
            <person name="Chen Z."/>
            <person name="Lan J."/>
            <person name="Che J."/>
            <person name="Ge C."/>
            <person name="Shi H."/>
            <person name="Pan Z."/>
            <person name="Liu X."/>
        </authorList>
    </citation>
    <scope>NUCLEOTIDE SEQUENCE [LARGE SCALE GENOMIC DNA]</scope>
    <source>
        <strain evidence="3">DSM 4</strain>
    </source>
</reference>
<evidence type="ECO:0000313" key="2">
    <source>
        <dbReference type="EMBL" id="KON88868.1"/>
    </source>
</evidence>
<proteinExistence type="predicted"/>
<evidence type="ECO:0000256" key="1">
    <source>
        <dbReference type="SAM" id="Coils"/>
    </source>
</evidence>
<protein>
    <submittedName>
        <fullName evidence="2">Uncharacterized protein</fullName>
    </submittedName>
</protein>
<dbReference type="OrthoDB" id="2988735at2"/>
<keyword evidence="3" id="KW-1185">Reference proteome</keyword>
<dbReference type="STRING" id="1459.AF332_20070"/>